<dbReference type="SUPFAM" id="SSF55874">
    <property type="entry name" value="ATPase domain of HSP90 chaperone/DNA topoisomerase II/histidine kinase"/>
    <property type="match status" value="1"/>
</dbReference>
<dbReference type="AlphaFoldDB" id="A0A5M6CJL1"/>
<keyword evidence="6" id="KW-1133">Transmembrane helix</keyword>
<name>A0A5M6CJL1_9FLAO</name>
<dbReference type="SMART" id="SM00388">
    <property type="entry name" value="HisKA"/>
    <property type="match status" value="1"/>
</dbReference>
<dbReference type="Pfam" id="PF02518">
    <property type="entry name" value="HATPase_c"/>
    <property type="match status" value="1"/>
</dbReference>
<organism evidence="8 9">
    <name type="scientific">Paenimyroides baculatum</name>
    <dbReference type="NCBI Taxonomy" id="2608000"/>
    <lineage>
        <taxon>Bacteria</taxon>
        <taxon>Pseudomonadati</taxon>
        <taxon>Bacteroidota</taxon>
        <taxon>Flavobacteriia</taxon>
        <taxon>Flavobacteriales</taxon>
        <taxon>Flavobacteriaceae</taxon>
        <taxon>Paenimyroides</taxon>
    </lineage>
</organism>
<dbReference type="Proteomes" id="UP000325141">
    <property type="component" value="Unassembled WGS sequence"/>
</dbReference>
<evidence type="ECO:0000256" key="1">
    <source>
        <dbReference type="ARBA" id="ARBA00000085"/>
    </source>
</evidence>
<dbReference type="PANTHER" id="PTHR43547:SF2">
    <property type="entry name" value="HYBRID SIGNAL TRANSDUCTION HISTIDINE KINASE C"/>
    <property type="match status" value="1"/>
</dbReference>
<keyword evidence="4" id="KW-0808">Transferase</keyword>
<dbReference type="InterPro" id="IPR004358">
    <property type="entry name" value="Sig_transdc_His_kin-like_C"/>
</dbReference>
<evidence type="ECO:0000256" key="3">
    <source>
        <dbReference type="ARBA" id="ARBA00022553"/>
    </source>
</evidence>
<feature type="transmembrane region" description="Helical" evidence="6">
    <location>
        <begin position="279"/>
        <end position="300"/>
    </location>
</feature>
<dbReference type="InterPro" id="IPR005467">
    <property type="entry name" value="His_kinase_dom"/>
</dbReference>
<dbReference type="RefSeq" id="WP_150011958.1">
    <property type="nucleotide sequence ID" value="NZ_VWSG01000005.1"/>
</dbReference>
<evidence type="ECO:0000256" key="5">
    <source>
        <dbReference type="ARBA" id="ARBA00022777"/>
    </source>
</evidence>
<keyword evidence="9" id="KW-1185">Reference proteome</keyword>
<dbReference type="InterPro" id="IPR003594">
    <property type="entry name" value="HATPase_dom"/>
</dbReference>
<proteinExistence type="predicted"/>
<feature type="transmembrane region" description="Helical" evidence="6">
    <location>
        <begin position="6"/>
        <end position="28"/>
    </location>
</feature>
<accession>A0A5M6CJL1</accession>
<gene>
    <name evidence="8" type="ORF">F0460_07805</name>
</gene>
<comment type="caution">
    <text evidence="8">The sequence shown here is derived from an EMBL/GenBank/DDBJ whole genome shotgun (WGS) entry which is preliminary data.</text>
</comment>
<dbReference type="PANTHER" id="PTHR43547">
    <property type="entry name" value="TWO-COMPONENT HISTIDINE KINASE"/>
    <property type="match status" value="1"/>
</dbReference>
<keyword evidence="5 8" id="KW-0418">Kinase</keyword>
<dbReference type="SUPFAM" id="SSF47384">
    <property type="entry name" value="Homodimeric domain of signal transducing histidine kinase"/>
    <property type="match status" value="1"/>
</dbReference>
<dbReference type="CDD" id="cd00082">
    <property type="entry name" value="HisKA"/>
    <property type="match status" value="1"/>
</dbReference>
<dbReference type="PROSITE" id="PS50109">
    <property type="entry name" value="HIS_KIN"/>
    <property type="match status" value="1"/>
</dbReference>
<keyword evidence="6" id="KW-0812">Transmembrane</keyword>
<evidence type="ECO:0000313" key="8">
    <source>
        <dbReference type="EMBL" id="KAA5535213.1"/>
    </source>
</evidence>
<sequence>MNKYRFQFLVVLMSLALLGITLIQLYWISTTYENKDDQFQHMVNLTIGKVVDRVQEKERYDFQKKLIDYKNKTGKTPDQTEVRKIFYTEKNVETNEEIVYTNIISVENFKDINFGKTFIDSASGSKKDYKNYISSRKTEIYHGKPTYIDGVSSGVHRSLNTQNQPDEVIEKTGNVDDLDKIVINTTYYDVVSAYPIEDRLNNNVLNTLIKQELANNKLPTNFEYAVFNNGLGTSIKSANFVFNEKNTYSVPILTDVENHSKYQLYISFPQKSKFLFSDLLPFILISLLFTVVIIAAYYSAIRQLITQRQISEIKNDFINNMTHEFKTPIATINLALDAIKNPKIINDEEKVLRYIQMIRDENKRMHAQIENILRISKLEKKELDIPKEKVELTEVLELAIDHVSLLIEDREGTLNTHFNTTRDSVLINPTHFTSVFVNILDNAIKYSHNAPVIDIYTENIKDTIVVKIKDQGSGMSKTATKKIFDKFYREHTGDLHNVKGHGLGLAYVKQIVDDHNAQVYVESEKGKGSTFIIKIPLIN</sequence>
<dbReference type="InterPro" id="IPR036890">
    <property type="entry name" value="HATPase_C_sf"/>
</dbReference>
<keyword evidence="3" id="KW-0597">Phosphoprotein</keyword>
<dbReference type="PRINTS" id="PR00344">
    <property type="entry name" value="BCTRLSENSOR"/>
</dbReference>
<dbReference type="InterPro" id="IPR036097">
    <property type="entry name" value="HisK_dim/P_sf"/>
</dbReference>
<keyword evidence="6" id="KW-0472">Membrane</keyword>
<dbReference type="EC" id="2.7.13.3" evidence="2"/>
<dbReference type="GO" id="GO:0000155">
    <property type="term" value="F:phosphorelay sensor kinase activity"/>
    <property type="evidence" value="ECO:0007669"/>
    <property type="project" value="InterPro"/>
</dbReference>
<dbReference type="InterPro" id="IPR003661">
    <property type="entry name" value="HisK_dim/P_dom"/>
</dbReference>
<reference evidence="8 9" key="1">
    <citation type="submission" date="2019-09" db="EMBL/GenBank/DDBJ databases">
        <title>Genome sequence and assembly of Flavobacterium sp.</title>
        <authorList>
            <person name="Chhetri G."/>
        </authorList>
    </citation>
    <scope>NUCLEOTIDE SEQUENCE [LARGE SCALE GENOMIC DNA]</scope>
    <source>
        <strain evidence="8 9">SNL9</strain>
    </source>
</reference>
<feature type="domain" description="Histidine kinase" evidence="7">
    <location>
        <begin position="320"/>
        <end position="539"/>
    </location>
</feature>
<comment type="catalytic activity">
    <reaction evidence="1">
        <text>ATP + protein L-histidine = ADP + protein N-phospho-L-histidine.</text>
        <dbReference type="EC" id="2.7.13.3"/>
    </reaction>
</comment>
<dbReference type="Gene3D" id="1.10.287.130">
    <property type="match status" value="1"/>
</dbReference>
<evidence type="ECO:0000256" key="2">
    <source>
        <dbReference type="ARBA" id="ARBA00012438"/>
    </source>
</evidence>
<dbReference type="Pfam" id="PF00512">
    <property type="entry name" value="HisKA"/>
    <property type="match status" value="1"/>
</dbReference>
<evidence type="ECO:0000259" key="7">
    <source>
        <dbReference type="PROSITE" id="PS50109"/>
    </source>
</evidence>
<protein>
    <recommendedName>
        <fullName evidence="2">histidine kinase</fullName>
        <ecNumber evidence="2">2.7.13.3</ecNumber>
    </recommendedName>
</protein>
<evidence type="ECO:0000256" key="4">
    <source>
        <dbReference type="ARBA" id="ARBA00022679"/>
    </source>
</evidence>
<dbReference type="FunFam" id="3.30.565.10:FF:000006">
    <property type="entry name" value="Sensor histidine kinase WalK"/>
    <property type="match status" value="1"/>
</dbReference>
<dbReference type="Gene3D" id="3.30.565.10">
    <property type="entry name" value="Histidine kinase-like ATPase, C-terminal domain"/>
    <property type="match status" value="1"/>
</dbReference>
<dbReference type="SMART" id="SM00387">
    <property type="entry name" value="HATPase_c"/>
    <property type="match status" value="1"/>
</dbReference>
<evidence type="ECO:0000313" key="9">
    <source>
        <dbReference type="Proteomes" id="UP000325141"/>
    </source>
</evidence>
<evidence type="ECO:0000256" key="6">
    <source>
        <dbReference type="SAM" id="Phobius"/>
    </source>
</evidence>
<dbReference type="EMBL" id="VWSG01000005">
    <property type="protein sequence ID" value="KAA5535213.1"/>
    <property type="molecule type" value="Genomic_DNA"/>
</dbReference>